<evidence type="ECO:0000313" key="1">
    <source>
        <dbReference type="EMBL" id="RIX27875.1"/>
    </source>
</evidence>
<dbReference type="InterPro" id="IPR007497">
    <property type="entry name" value="SIMPL/DUF541"/>
</dbReference>
<dbReference type="Pfam" id="PF04402">
    <property type="entry name" value="SIMPL"/>
    <property type="match status" value="1"/>
</dbReference>
<dbReference type="InterPro" id="IPR052022">
    <property type="entry name" value="26kDa_periplasmic_antigen"/>
</dbReference>
<dbReference type="PANTHER" id="PTHR34387">
    <property type="entry name" value="SLR1258 PROTEIN"/>
    <property type="match status" value="1"/>
</dbReference>
<name>A0A3A1TYX6_9MICO</name>
<evidence type="ECO:0000313" key="2">
    <source>
        <dbReference type="Proteomes" id="UP000265742"/>
    </source>
</evidence>
<dbReference type="Gene3D" id="3.30.110.170">
    <property type="entry name" value="Protein of unknown function (DUF541), domain 1"/>
    <property type="match status" value="1"/>
</dbReference>
<dbReference type="Gene3D" id="3.30.70.2970">
    <property type="entry name" value="Protein of unknown function (DUF541), domain 2"/>
    <property type="match status" value="1"/>
</dbReference>
<keyword evidence="2" id="KW-1185">Reference proteome</keyword>
<accession>A0A3A1TYX6</accession>
<dbReference type="GO" id="GO:0006974">
    <property type="term" value="P:DNA damage response"/>
    <property type="evidence" value="ECO:0007669"/>
    <property type="project" value="TreeGrafter"/>
</dbReference>
<reference evidence="2" key="1">
    <citation type="submission" date="2018-09" db="EMBL/GenBank/DDBJ databases">
        <authorList>
            <person name="Kim I."/>
        </authorList>
    </citation>
    <scope>NUCLEOTIDE SEQUENCE [LARGE SCALE GENOMIC DNA]</scope>
    <source>
        <strain evidence="2">DD4a</strain>
    </source>
</reference>
<dbReference type="OrthoDB" id="3724496at2"/>
<protein>
    <submittedName>
        <fullName evidence="1">SIMPL domain-containing protein</fullName>
    </submittedName>
</protein>
<dbReference type="EMBL" id="QXTG01000002">
    <property type="protein sequence ID" value="RIX27875.1"/>
    <property type="molecule type" value="Genomic_DNA"/>
</dbReference>
<dbReference type="PANTHER" id="PTHR34387:SF2">
    <property type="entry name" value="SLR1258 PROTEIN"/>
    <property type="match status" value="1"/>
</dbReference>
<gene>
    <name evidence="1" type="ORF">D1781_10105</name>
</gene>
<proteinExistence type="predicted"/>
<comment type="caution">
    <text evidence="1">The sequence shown here is derived from an EMBL/GenBank/DDBJ whole genome shotgun (WGS) entry which is preliminary data.</text>
</comment>
<sequence length="220" mass="23216">MVLIAVHGSASRSLPAERATAHLNVELEGDDRAEVVERTRALRAGLIETAEAFLASGAATRVGGSQLWARSEHRWEGREEQQRTVELASARVDVRFRDLEALAGWLLEAGSTAGVTVERVEWTLAAATRSAVERELRLAAVRDAVARAEAYGAAIGATSVGLRSVREAGLRPASGGGSGSMKWTAQASARSDGPGFALRPEDVELAVELSADFEAEPAAS</sequence>
<organism evidence="1 2">
    <name type="scientific">Amnibacterium setariae</name>
    <dbReference type="NCBI Taxonomy" id="2306585"/>
    <lineage>
        <taxon>Bacteria</taxon>
        <taxon>Bacillati</taxon>
        <taxon>Actinomycetota</taxon>
        <taxon>Actinomycetes</taxon>
        <taxon>Micrococcales</taxon>
        <taxon>Microbacteriaceae</taxon>
        <taxon>Amnibacterium</taxon>
    </lineage>
</organism>
<dbReference type="Proteomes" id="UP000265742">
    <property type="component" value="Unassembled WGS sequence"/>
</dbReference>
<dbReference type="AlphaFoldDB" id="A0A3A1TYX6"/>
<dbReference type="RefSeq" id="WP_119482184.1">
    <property type="nucleotide sequence ID" value="NZ_QXTG01000002.1"/>
</dbReference>